<dbReference type="PANTHER" id="PTHR23424">
    <property type="entry name" value="SERUM AMYLOID A"/>
    <property type="match status" value="1"/>
</dbReference>
<evidence type="ECO:0000256" key="4">
    <source>
        <dbReference type="SAM" id="MobiDB-lite"/>
    </source>
</evidence>
<evidence type="ECO:0000256" key="1">
    <source>
        <dbReference type="ARBA" id="ARBA00004123"/>
    </source>
</evidence>
<proteinExistence type="inferred from homology"/>
<accession>A0ABU7DLK0</accession>
<feature type="non-terminal residue" evidence="5">
    <location>
        <position position="130"/>
    </location>
</feature>
<evidence type="ECO:0000256" key="3">
    <source>
        <dbReference type="ARBA" id="ARBA00038401"/>
    </source>
</evidence>
<comment type="subcellular location">
    <subcellularLocation>
        <location evidence="1">Nucleus</location>
    </subcellularLocation>
</comment>
<keyword evidence="2" id="KW-0539">Nucleus</keyword>
<dbReference type="Proteomes" id="UP001352852">
    <property type="component" value="Unassembled WGS sequence"/>
</dbReference>
<comment type="similarity">
    <text evidence="3">Belongs to the SAAL1 family.</text>
</comment>
<keyword evidence="6" id="KW-1185">Reference proteome</keyword>
<dbReference type="EMBL" id="JAHUTJ010030070">
    <property type="protein sequence ID" value="MED6275967.1"/>
    <property type="molecule type" value="Genomic_DNA"/>
</dbReference>
<evidence type="ECO:0000313" key="5">
    <source>
        <dbReference type="EMBL" id="MED6275967.1"/>
    </source>
</evidence>
<comment type="caution">
    <text evidence="5">The sequence shown here is derived from an EMBL/GenBank/DDBJ whole genome shotgun (WGS) entry which is preliminary data.</text>
</comment>
<reference evidence="5 6" key="1">
    <citation type="submission" date="2021-06" db="EMBL/GenBank/DDBJ databases">
        <authorList>
            <person name="Palmer J.M."/>
        </authorList>
    </citation>
    <scope>NUCLEOTIDE SEQUENCE [LARGE SCALE GENOMIC DNA]</scope>
    <source>
        <strain evidence="5 6">CL_MEX2019</strain>
        <tissue evidence="5">Muscle</tissue>
    </source>
</reference>
<dbReference type="InterPro" id="IPR052464">
    <property type="entry name" value="Synovial_Prolif_Regulator"/>
</dbReference>
<evidence type="ECO:0000256" key="2">
    <source>
        <dbReference type="ARBA" id="ARBA00023242"/>
    </source>
</evidence>
<name>A0ABU7DLK0_9TELE</name>
<feature type="region of interest" description="Disordered" evidence="4">
    <location>
        <begin position="1"/>
        <end position="48"/>
    </location>
</feature>
<dbReference type="PANTHER" id="PTHR23424:SF23">
    <property type="entry name" value="PROTEIN SAAL1"/>
    <property type="match status" value="1"/>
</dbReference>
<sequence length="130" mass="14533">MDSSIDGAEEEEKERSTPPAGLQSPHLDRNPSPPPDQADGEEGENLDAIGDTVYSKHWVFSTLTRLIQMVTEYSEENSEVQMQLSDDDEEDLCRVWDMAMDEDVAGFLQEFKAADILLGVIAKSRCPRLT</sequence>
<protein>
    <submittedName>
        <fullName evidence="5">Protein saal1</fullName>
    </submittedName>
</protein>
<gene>
    <name evidence="5" type="primary">SAAL1_2</name>
    <name evidence="5" type="ORF">CHARACLAT_032027</name>
</gene>
<organism evidence="5 6">
    <name type="scientific">Characodon lateralis</name>
    <dbReference type="NCBI Taxonomy" id="208331"/>
    <lineage>
        <taxon>Eukaryota</taxon>
        <taxon>Metazoa</taxon>
        <taxon>Chordata</taxon>
        <taxon>Craniata</taxon>
        <taxon>Vertebrata</taxon>
        <taxon>Euteleostomi</taxon>
        <taxon>Actinopterygii</taxon>
        <taxon>Neopterygii</taxon>
        <taxon>Teleostei</taxon>
        <taxon>Neoteleostei</taxon>
        <taxon>Acanthomorphata</taxon>
        <taxon>Ovalentaria</taxon>
        <taxon>Atherinomorphae</taxon>
        <taxon>Cyprinodontiformes</taxon>
        <taxon>Goodeidae</taxon>
        <taxon>Characodon</taxon>
    </lineage>
</organism>
<evidence type="ECO:0000313" key="6">
    <source>
        <dbReference type="Proteomes" id="UP001352852"/>
    </source>
</evidence>